<dbReference type="NCBIfam" id="TIGR00787">
    <property type="entry name" value="dctP"/>
    <property type="match status" value="1"/>
</dbReference>
<dbReference type="InterPro" id="IPR018389">
    <property type="entry name" value="DctP_fam"/>
</dbReference>
<name>A0ABV7VK51_9PROT</name>
<evidence type="ECO:0000256" key="1">
    <source>
        <dbReference type="ARBA" id="ARBA00004196"/>
    </source>
</evidence>
<dbReference type="RefSeq" id="WP_379727278.1">
    <property type="nucleotide sequence ID" value="NZ_JBHRYJ010000002.1"/>
</dbReference>
<evidence type="ECO:0000256" key="4">
    <source>
        <dbReference type="ARBA" id="ARBA00022729"/>
    </source>
</evidence>
<comment type="caution">
    <text evidence="6">The sequence shown here is derived from an EMBL/GenBank/DDBJ whole genome shotgun (WGS) entry which is preliminary data.</text>
</comment>
<sequence length="327" mass="35454">MGRMPQLACAILGAALIAGTASAQSVEIKFGHVGEPGSLFDQTAQEFAKRANAKLGDKAKVVVYGSSQLGGDSEMLKKLKLGTIDLALPSTVMTTVAPEFGVFEMPYLVQNRAHAARIRDGVIKPILAPIAQKQGYDIIAVWENGFRQITNSKRPIKEPEDLKGIKLRVPKGVWRVRMFQAYGATPSPMALSEVFVALQTGVMDGQENPLAQIYPSRFQEVQKYLSMSGHVYTPAYVTAGRSWTKLSPEVQKIVKDTAVEMEPVALEIAAKLDDDLLGKLKAAGMQVNTVDKAAFLKASRGVYAEFAKEVPTGQELIDKCLALSKNS</sequence>
<feature type="signal peptide" evidence="5">
    <location>
        <begin position="1"/>
        <end position="23"/>
    </location>
</feature>
<evidence type="ECO:0000313" key="7">
    <source>
        <dbReference type="Proteomes" id="UP001595711"/>
    </source>
</evidence>
<evidence type="ECO:0000256" key="3">
    <source>
        <dbReference type="ARBA" id="ARBA00022448"/>
    </source>
</evidence>
<evidence type="ECO:0000256" key="2">
    <source>
        <dbReference type="ARBA" id="ARBA00009023"/>
    </source>
</evidence>
<feature type="chain" id="PRO_5045769996" evidence="5">
    <location>
        <begin position="24"/>
        <end position="327"/>
    </location>
</feature>
<dbReference type="CDD" id="cd13603">
    <property type="entry name" value="PBP2_TRAP_Siap_TeaA_like"/>
    <property type="match status" value="1"/>
</dbReference>
<dbReference type="NCBIfam" id="NF037995">
    <property type="entry name" value="TRAP_S1"/>
    <property type="match status" value="1"/>
</dbReference>
<dbReference type="InterPro" id="IPR038404">
    <property type="entry name" value="TRAP_DctP_sf"/>
</dbReference>
<reference evidence="7" key="1">
    <citation type="journal article" date="2019" name="Int. J. Syst. Evol. Microbiol.">
        <title>The Global Catalogue of Microorganisms (GCM) 10K type strain sequencing project: providing services to taxonomists for standard genome sequencing and annotation.</title>
        <authorList>
            <consortium name="The Broad Institute Genomics Platform"/>
            <consortium name="The Broad Institute Genome Sequencing Center for Infectious Disease"/>
            <person name="Wu L."/>
            <person name="Ma J."/>
        </authorList>
    </citation>
    <scope>NUCLEOTIDE SEQUENCE [LARGE SCALE GENOMIC DNA]</scope>
    <source>
        <strain evidence="7">KCTC 42182</strain>
    </source>
</reference>
<dbReference type="Pfam" id="PF03480">
    <property type="entry name" value="DctP"/>
    <property type="match status" value="1"/>
</dbReference>
<protein>
    <submittedName>
        <fullName evidence="6">TRAP transporter substrate-binding protein</fullName>
    </submittedName>
</protein>
<dbReference type="PIRSF" id="PIRSF006470">
    <property type="entry name" value="DctB"/>
    <property type="match status" value="1"/>
</dbReference>
<dbReference type="PANTHER" id="PTHR33376">
    <property type="match status" value="1"/>
</dbReference>
<evidence type="ECO:0000256" key="5">
    <source>
        <dbReference type="SAM" id="SignalP"/>
    </source>
</evidence>
<dbReference type="SUPFAM" id="SSF53850">
    <property type="entry name" value="Periplasmic binding protein-like II"/>
    <property type="match status" value="1"/>
</dbReference>
<organism evidence="6 7">
    <name type="scientific">Ferrovibrio xuzhouensis</name>
    <dbReference type="NCBI Taxonomy" id="1576914"/>
    <lineage>
        <taxon>Bacteria</taxon>
        <taxon>Pseudomonadati</taxon>
        <taxon>Pseudomonadota</taxon>
        <taxon>Alphaproteobacteria</taxon>
        <taxon>Rhodospirillales</taxon>
        <taxon>Rhodospirillaceae</taxon>
        <taxon>Ferrovibrio</taxon>
    </lineage>
</organism>
<dbReference type="Proteomes" id="UP001595711">
    <property type="component" value="Unassembled WGS sequence"/>
</dbReference>
<comment type="similarity">
    <text evidence="2">Belongs to the bacterial solute-binding protein 7 family.</text>
</comment>
<keyword evidence="3" id="KW-0813">Transport</keyword>
<keyword evidence="7" id="KW-1185">Reference proteome</keyword>
<proteinExistence type="inferred from homology"/>
<evidence type="ECO:0000313" key="6">
    <source>
        <dbReference type="EMBL" id="MFC3676513.1"/>
    </source>
</evidence>
<dbReference type="EMBL" id="JBHRYJ010000002">
    <property type="protein sequence ID" value="MFC3676513.1"/>
    <property type="molecule type" value="Genomic_DNA"/>
</dbReference>
<dbReference type="InterPro" id="IPR004682">
    <property type="entry name" value="TRAP_DctP"/>
</dbReference>
<gene>
    <name evidence="6" type="ORF">ACFOOQ_13230</name>
</gene>
<comment type="subcellular location">
    <subcellularLocation>
        <location evidence="1">Cell envelope</location>
    </subcellularLocation>
</comment>
<keyword evidence="4 5" id="KW-0732">Signal</keyword>
<dbReference type="PANTHER" id="PTHR33376:SF4">
    <property type="entry name" value="SIALIC ACID-BINDING PERIPLASMIC PROTEIN SIAP"/>
    <property type="match status" value="1"/>
</dbReference>
<dbReference type="Gene3D" id="3.40.190.170">
    <property type="entry name" value="Bacterial extracellular solute-binding protein, family 7"/>
    <property type="match status" value="1"/>
</dbReference>
<accession>A0ABV7VK51</accession>